<comment type="function">
    <text evidence="8">Component of the chromatin structure remodeling complex (RSC), which is involved in transcription regulation and nucleosome positioning. Controls particularly membrane and organelle development genes. Part of the SWI/SNF complex, an ATP-dependent chromatin remodeling complex, required for the positive and negative regulation of gene expression of a large number of genes. It changes chromatin structure by altering DNA-histone contacts within a nucleosome, leading eventually to a change in nucleosome position, thus facilitating or repressing binding of gene-specific transcription factors.</text>
</comment>
<feature type="non-terminal residue" evidence="15">
    <location>
        <position position="1"/>
    </location>
</feature>
<dbReference type="PROSITE" id="PS50934">
    <property type="entry name" value="SWIRM"/>
    <property type="match status" value="1"/>
</dbReference>
<organism evidence="15 16">
    <name type="scientific">Neolecta irregularis (strain DAH-3)</name>
    <dbReference type="NCBI Taxonomy" id="1198029"/>
    <lineage>
        <taxon>Eukaryota</taxon>
        <taxon>Fungi</taxon>
        <taxon>Dikarya</taxon>
        <taxon>Ascomycota</taxon>
        <taxon>Taphrinomycotina</taxon>
        <taxon>Neolectales</taxon>
        <taxon>Neolectaceae</taxon>
        <taxon>Neolecta</taxon>
    </lineage>
</organism>
<name>A0A1U7LRR7_NEOID</name>
<dbReference type="EMBL" id="LXFE01000434">
    <property type="protein sequence ID" value="OLL25319.1"/>
    <property type="molecule type" value="Genomic_DNA"/>
</dbReference>
<dbReference type="InterPro" id="IPR007526">
    <property type="entry name" value="SWIRM"/>
</dbReference>
<dbReference type="InterPro" id="IPR036388">
    <property type="entry name" value="WH-like_DNA-bd_sf"/>
</dbReference>
<dbReference type="Proteomes" id="UP000186594">
    <property type="component" value="Unassembled WGS sequence"/>
</dbReference>
<evidence type="ECO:0000256" key="9">
    <source>
        <dbReference type="ARBA" id="ARBA00064725"/>
    </source>
</evidence>
<feature type="domain" description="SWIRM" evidence="13">
    <location>
        <begin position="106"/>
        <end position="203"/>
    </location>
</feature>
<evidence type="ECO:0000259" key="11">
    <source>
        <dbReference type="PROSITE" id="PS50090"/>
    </source>
</evidence>
<dbReference type="SMART" id="SM00291">
    <property type="entry name" value="ZnF_ZZ"/>
    <property type="match status" value="1"/>
</dbReference>
<dbReference type="InterPro" id="IPR000433">
    <property type="entry name" value="Znf_ZZ"/>
</dbReference>
<sequence length="627" mass="70447">PFKTRGGTTTWRLGCHVPRSTLHSPPNKTPAQFCFIGMDMDMDTPDASNIQSLVTNGEERPASTSDSTTRVEPELLMVKEDEEVDIQRKKLEDAARAFLVEQTHQVIIPSYAAWFDMAKINDIETRSLPEFFNNRNRSKTPTVYKDYRDFMINTYRLNPPEYLTVTACRRNLAGDVCAIMRVHAFLEQWGLINYQIDPETRPSSIGPPFTGHFRITADTPRGLQPFQPGLNDAITPGKSHLSTEKVSRQPISDLNMELRKDIYNERSVTKTSTVNGTVDATEGRKQYNCYTCGVDCSRVRYHSLKNKRFELCPNCYMEGRFPSTSHSCDFVRMEESKLKTDKDEEWSDQESLLLLEGLEMYEEDWNAIAEHVGTRTREQCVMKFLQLPIEDPYLESKEDELSGLTGEHIPFSKGDNPVMSVVAFLASVVDPAVAAAASQTALTELMKDLKKKTENKDNNGVAVESDGMDVDGDGKQNIVEKAASVALGSAAARAHILATFEEREMSRLVSSAVTAQLRKIDLKLKQFDQLEALLDAERHELEKARHQLYLDRLTVKKQTNAVQEQLRHALNIGGPEGYQLAMQAGMNSLQGDSFALQSMDAAESMGMEHGFLPPSQMNLGDFQLGEF</sequence>
<dbReference type="GO" id="GO:0016514">
    <property type="term" value="C:SWI/SNF complex"/>
    <property type="evidence" value="ECO:0007669"/>
    <property type="project" value="TreeGrafter"/>
</dbReference>
<evidence type="ECO:0000256" key="1">
    <source>
        <dbReference type="ARBA" id="ARBA00022723"/>
    </source>
</evidence>
<accession>A0A1U7LRR7</accession>
<evidence type="ECO:0000256" key="5">
    <source>
        <dbReference type="ARBA" id="ARBA00023125"/>
    </source>
</evidence>
<dbReference type="InterPro" id="IPR009057">
    <property type="entry name" value="Homeodomain-like_sf"/>
</dbReference>
<dbReference type="PANTHER" id="PTHR12802:SF41">
    <property type="entry name" value="BRAHMA ASSOCIATED PROTEIN 155 KDA"/>
    <property type="match status" value="1"/>
</dbReference>
<dbReference type="Pfam" id="PF00569">
    <property type="entry name" value="ZZ"/>
    <property type="match status" value="1"/>
</dbReference>
<dbReference type="CDD" id="cd02336">
    <property type="entry name" value="ZZ_RSC8"/>
    <property type="match status" value="1"/>
</dbReference>
<evidence type="ECO:0000313" key="15">
    <source>
        <dbReference type="EMBL" id="OLL25319.1"/>
    </source>
</evidence>
<protein>
    <submittedName>
        <fullName evidence="15">SWI/SNF and RSC complexes subunit ssr2</fullName>
    </submittedName>
</protein>
<dbReference type="Pfam" id="PF00249">
    <property type="entry name" value="Myb_DNA-binding"/>
    <property type="match status" value="1"/>
</dbReference>
<dbReference type="PANTHER" id="PTHR12802">
    <property type="entry name" value="SWI/SNF COMPLEX-RELATED"/>
    <property type="match status" value="1"/>
</dbReference>
<evidence type="ECO:0000256" key="8">
    <source>
        <dbReference type="ARBA" id="ARBA00058697"/>
    </source>
</evidence>
<dbReference type="GO" id="GO:0003677">
    <property type="term" value="F:DNA binding"/>
    <property type="evidence" value="ECO:0007669"/>
    <property type="project" value="UniProtKB-KW"/>
</dbReference>
<feature type="domain" description="SANT" evidence="14">
    <location>
        <begin position="341"/>
        <end position="392"/>
    </location>
</feature>
<dbReference type="Pfam" id="PF04433">
    <property type="entry name" value="SWIRM"/>
    <property type="match status" value="1"/>
</dbReference>
<evidence type="ECO:0000256" key="3">
    <source>
        <dbReference type="ARBA" id="ARBA00022833"/>
    </source>
</evidence>
<dbReference type="InterPro" id="IPR017884">
    <property type="entry name" value="SANT_dom"/>
</dbReference>
<dbReference type="PROSITE" id="PS50090">
    <property type="entry name" value="MYB_LIKE"/>
    <property type="match status" value="1"/>
</dbReference>
<dbReference type="SUPFAM" id="SSF46689">
    <property type="entry name" value="Homeodomain-like"/>
    <property type="match status" value="2"/>
</dbReference>
<keyword evidence="16" id="KW-1185">Reference proteome</keyword>
<evidence type="ECO:0000313" key="16">
    <source>
        <dbReference type="Proteomes" id="UP000186594"/>
    </source>
</evidence>
<comment type="caution">
    <text evidence="15">The sequence shown here is derived from an EMBL/GenBank/DDBJ whole genome shotgun (WGS) entry which is preliminary data.</text>
</comment>
<reference evidence="15 16" key="1">
    <citation type="submission" date="2016-04" db="EMBL/GenBank/DDBJ databases">
        <title>Evolutionary innovation and constraint leading to complex multicellularity in the Ascomycota.</title>
        <authorList>
            <person name="Cisse O."/>
            <person name="Nguyen A."/>
            <person name="Hewitt D.A."/>
            <person name="Jedd G."/>
            <person name="Stajich J.E."/>
        </authorList>
    </citation>
    <scope>NUCLEOTIDE SEQUENCE [LARGE SCALE GENOMIC DNA]</scope>
    <source>
        <strain evidence="15 16">DAH-3</strain>
    </source>
</reference>
<dbReference type="PROSITE" id="PS51293">
    <property type="entry name" value="SANT"/>
    <property type="match status" value="1"/>
</dbReference>
<keyword evidence="1" id="KW-0479">Metal-binding</keyword>
<dbReference type="PROSITE" id="PS50135">
    <property type="entry name" value="ZF_ZZ_2"/>
    <property type="match status" value="1"/>
</dbReference>
<evidence type="ECO:0000259" key="12">
    <source>
        <dbReference type="PROSITE" id="PS50135"/>
    </source>
</evidence>
<dbReference type="Gene3D" id="1.10.10.10">
    <property type="entry name" value="Winged helix-like DNA-binding domain superfamily/Winged helix DNA-binding domain"/>
    <property type="match status" value="1"/>
</dbReference>
<dbReference type="SMART" id="SM00717">
    <property type="entry name" value="SANT"/>
    <property type="match status" value="1"/>
</dbReference>
<dbReference type="Gene3D" id="1.10.10.60">
    <property type="entry name" value="Homeodomain-like"/>
    <property type="match status" value="1"/>
</dbReference>
<evidence type="ECO:0000259" key="13">
    <source>
        <dbReference type="PROSITE" id="PS50934"/>
    </source>
</evidence>
<keyword evidence="6" id="KW-0804">Transcription</keyword>
<dbReference type="InterPro" id="IPR041984">
    <property type="entry name" value="Rsc8/Ssr1/Ssr2_ZZ"/>
</dbReference>
<dbReference type="GO" id="GO:0016586">
    <property type="term" value="C:RSC-type complex"/>
    <property type="evidence" value="ECO:0007669"/>
    <property type="project" value="UniProtKB-ARBA"/>
</dbReference>
<dbReference type="SUPFAM" id="SSF57850">
    <property type="entry name" value="RING/U-box"/>
    <property type="match status" value="1"/>
</dbReference>
<dbReference type="Pfam" id="PF16495">
    <property type="entry name" value="SWIRM-assoc_1"/>
    <property type="match status" value="1"/>
</dbReference>
<evidence type="ECO:0000256" key="10">
    <source>
        <dbReference type="PROSITE-ProRule" id="PRU00228"/>
    </source>
</evidence>
<dbReference type="CDD" id="cd00167">
    <property type="entry name" value="SANT"/>
    <property type="match status" value="1"/>
</dbReference>
<keyword evidence="3" id="KW-0862">Zinc</keyword>
<comment type="subunit">
    <text evidence="9">Component of the RSC complex composed of at least arp9, arp42, rsc1, rsc4, rsc7, rsc9, rsc58, sfh1, snf21, ssr1, ssr2, ssr3 and ssr4. The complex interacts with histone and histone variant components of centromeric chromatin. Component of the SWI/SNF global transcription activator complex composed of at least arp9, arp42, snf5, snf22, snf30, sbf59, sol1, ssr1, ssr2, ssr3, ssr4 and tfg3.</text>
</comment>
<evidence type="ECO:0000259" key="14">
    <source>
        <dbReference type="PROSITE" id="PS51293"/>
    </source>
</evidence>
<evidence type="ECO:0000256" key="7">
    <source>
        <dbReference type="ARBA" id="ARBA00023242"/>
    </source>
</evidence>
<dbReference type="OrthoDB" id="118550at2759"/>
<dbReference type="AlphaFoldDB" id="A0A1U7LRR7"/>
<dbReference type="FunFam" id="1.10.10.60:FF:000014">
    <property type="entry name" value="SWI/SNF complex subunit SMARCC2 isoform C"/>
    <property type="match status" value="1"/>
</dbReference>
<keyword evidence="7" id="KW-0539">Nucleus</keyword>
<dbReference type="FunFam" id="1.10.10.10:FF:000020">
    <property type="entry name" value="SWI/SNF complex subunit SMARCC2 isoform c"/>
    <property type="match status" value="1"/>
</dbReference>
<keyword evidence="2 10" id="KW-0863">Zinc-finger</keyword>
<dbReference type="GO" id="GO:0008270">
    <property type="term" value="F:zinc ion binding"/>
    <property type="evidence" value="ECO:0007669"/>
    <property type="project" value="UniProtKB-KW"/>
</dbReference>
<gene>
    <name evidence="15" type="ORF">NEOLI_002527</name>
</gene>
<feature type="domain" description="Myb-like" evidence="11">
    <location>
        <begin position="346"/>
        <end position="388"/>
    </location>
</feature>
<proteinExistence type="predicted"/>
<dbReference type="InterPro" id="IPR032451">
    <property type="entry name" value="SMARCC_C"/>
</dbReference>
<keyword evidence="4" id="KW-0805">Transcription regulation</keyword>
<dbReference type="GO" id="GO:0042393">
    <property type="term" value="F:histone binding"/>
    <property type="evidence" value="ECO:0007669"/>
    <property type="project" value="TreeGrafter"/>
</dbReference>
<keyword evidence="5" id="KW-0238">DNA-binding</keyword>
<feature type="domain" description="ZZ-type" evidence="12">
    <location>
        <begin position="284"/>
        <end position="341"/>
    </location>
</feature>
<dbReference type="OMA" id="QQFNEME"/>
<dbReference type="STRING" id="1198029.A0A1U7LRR7"/>
<dbReference type="GO" id="GO:0045893">
    <property type="term" value="P:positive regulation of DNA-templated transcription"/>
    <property type="evidence" value="ECO:0007669"/>
    <property type="project" value="TreeGrafter"/>
</dbReference>
<evidence type="ECO:0000256" key="2">
    <source>
        <dbReference type="ARBA" id="ARBA00022771"/>
    </source>
</evidence>
<evidence type="ECO:0000256" key="4">
    <source>
        <dbReference type="ARBA" id="ARBA00023015"/>
    </source>
</evidence>
<evidence type="ECO:0000256" key="6">
    <source>
        <dbReference type="ARBA" id="ARBA00023163"/>
    </source>
</evidence>
<dbReference type="InterPro" id="IPR001005">
    <property type="entry name" value="SANT/Myb"/>
</dbReference>
<dbReference type="GO" id="GO:0006338">
    <property type="term" value="P:chromatin remodeling"/>
    <property type="evidence" value="ECO:0007669"/>
    <property type="project" value="UniProtKB-ARBA"/>
</dbReference>